<dbReference type="SMART" id="SM00257">
    <property type="entry name" value="LysM"/>
    <property type="match status" value="1"/>
</dbReference>
<evidence type="ECO:0000256" key="3">
    <source>
        <dbReference type="SAM" id="SignalP"/>
    </source>
</evidence>
<feature type="region of interest" description="Disordered" evidence="2">
    <location>
        <begin position="96"/>
        <end position="163"/>
    </location>
</feature>
<feature type="compositionally biased region" description="Low complexity" evidence="2">
    <location>
        <begin position="111"/>
        <end position="123"/>
    </location>
</feature>
<dbReference type="Pfam" id="PF01476">
    <property type="entry name" value="LysM"/>
    <property type="match status" value="1"/>
</dbReference>
<dbReference type="PANTHER" id="PTHR21666">
    <property type="entry name" value="PEPTIDASE-RELATED"/>
    <property type="match status" value="1"/>
</dbReference>
<dbReference type="InterPro" id="IPR018392">
    <property type="entry name" value="LysM"/>
</dbReference>
<comment type="similarity">
    <text evidence="1">Belongs to the E.coli NlpD/Haemophilus LppB family.</text>
</comment>
<sequence length="284" mass="30235">MSNIAIRGFVLVMLMLLAGCSSNSKYAPVSDLSARAHAGDVAGKHVVKTGETLYSIAYRYGRDYKELARQNSIPAPYTIYPGQTLQLNRSTLVSAESGSRVQSTTVRPLASTSTGISGSTSSSKDVEKSSKGSTVGSSKTSPSRAVSVAAGDDRPTATSKSGLTWQWPVSGKVVSTFSQNRNSDKGINIAGIAGSPVRAAADGVVVYAGNGLRGYVNLVIINHNQEFLSAYAHNQKILVREQQKVKRGDVIAEMGQSEAKSGMLYFEIRQDGQPVNPLSYLPKR</sequence>
<feature type="compositionally biased region" description="Low complexity" evidence="2">
    <location>
        <begin position="131"/>
        <end position="143"/>
    </location>
</feature>
<feature type="domain" description="LysM" evidence="4">
    <location>
        <begin position="43"/>
        <end position="87"/>
    </location>
</feature>
<dbReference type="InterPro" id="IPR011055">
    <property type="entry name" value="Dup_hybrid_motif"/>
</dbReference>
<evidence type="ECO:0000256" key="2">
    <source>
        <dbReference type="SAM" id="MobiDB-lite"/>
    </source>
</evidence>
<proteinExistence type="inferred from homology"/>
<dbReference type="Pfam" id="PF01551">
    <property type="entry name" value="Peptidase_M23"/>
    <property type="match status" value="1"/>
</dbReference>
<comment type="caution">
    <text evidence="5">The sequence shown here is derived from an EMBL/GenBank/DDBJ whole genome shotgun (WGS) entry which is preliminary data.</text>
</comment>
<dbReference type="Gene3D" id="2.70.70.10">
    <property type="entry name" value="Glucose Permease (Domain IIA)"/>
    <property type="match status" value="1"/>
</dbReference>
<name>A0A2S5KJ80_9PROT</name>
<dbReference type="Proteomes" id="UP000238196">
    <property type="component" value="Unassembled WGS sequence"/>
</dbReference>
<reference evidence="5 6" key="1">
    <citation type="submission" date="2018-02" db="EMBL/GenBank/DDBJ databases">
        <title>novel marine gammaproteobacteria from coastal saline agro ecosystem.</title>
        <authorList>
            <person name="Krishnan R."/>
            <person name="Ramesh Kumar N."/>
        </authorList>
    </citation>
    <scope>NUCLEOTIDE SEQUENCE [LARGE SCALE GENOMIC DNA]</scope>
    <source>
        <strain evidence="5 6">228</strain>
    </source>
</reference>
<feature type="chain" id="PRO_5015467064" description="LysM domain-containing protein" evidence="3">
    <location>
        <begin position="27"/>
        <end position="284"/>
    </location>
</feature>
<dbReference type="AlphaFoldDB" id="A0A2S5KJ80"/>
<evidence type="ECO:0000313" key="5">
    <source>
        <dbReference type="EMBL" id="PPC74877.1"/>
    </source>
</evidence>
<dbReference type="Gene3D" id="3.10.350.10">
    <property type="entry name" value="LysM domain"/>
    <property type="match status" value="1"/>
</dbReference>
<gene>
    <name evidence="5" type="ORF">C4K68_23085</name>
</gene>
<dbReference type="GO" id="GO:0004222">
    <property type="term" value="F:metalloendopeptidase activity"/>
    <property type="evidence" value="ECO:0007669"/>
    <property type="project" value="TreeGrafter"/>
</dbReference>
<dbReference type="InterPro" id="IPR016047">
    <property type="entry name" value="M23ase_b-sheet_dom"/>
</dbReference>
<dbReference type="CDD" id="cd00118">
    <property type="entry name" value="LysM"/>
    <property type="match status" value="1"/>
</dbReference>
<dbReference type="PROSITE" id="PS51782">
    <property type="entry name" value="LYSM"/>
    <property type="match status" value="1"/>
</dbReference>
<dbReference type="PROSITE" id="PS51257">
    <property type="entry name" value="PROKAR_LIPOPROTEIN"/>
    <property type="match status" value="1"/>
</dbReference>
<evidence type="ECO:0000256" key="1">
    <source>
        <dbReference type="ARBA" id="ARBA00038420"/>
    </source>
</evidence>
<dbReference type="GO" id="GO:0009279">
    <property type="term" value="C:cell outer membrane"/>
    <property type="evidence" value="ECO:0007669"/>
    <property type="project" value="TreeGrafter"/>
</dbReference>
<keyword evidence="3" id="KW-0732">Signal</keyword>
<protein>
    <recommendedName>
        <fullName evidence="4">LysM domain-containing protein</fullName>
    </recommendedName>
</protein>
<dbReference type="PANTHER" id="PTHR21666:SF263">
    <property type="entry name" value="MUREIN HYDROLASE ACTIVATOR NLPD"/>
    <property type="match status" value="1"/>
</dbReference>
<feature type="signal peptide" evidence="3">
    <location>
        <begin position="1"/>
        <end position="26"/>
    </location>
</feature>
<accession>A0A2S5KJ80</accession>
<dbReference type="GO" id="GO:0032153">
    <property type="term" value="C:cell division site"/>
    <property type="evidence" value="ECO:0007669"/>
    <property type="project" value="TreeGrafter"/>
</dbReference>
<evidence type="ECO:0000259" key="4">
    <source>
        <dbReference type="PROSITE" id="PS51782"/>
    </source>
</evidence>
<feature type="compositionally biased region" description="Polar residues" evidence="2">
    <location>
        <begin position="96"/>
        <end position="106"/>
    </location>
</feature>
<dbReference type="CDD" id="cd12797">
    <property type="entry name" value="M23_peptidase"/>
    <property type="match status" value="1"/>
</dbReference>
<dbReference type="InterPro" id="IPR050570">
    <property type="entry name" value="Cell_wall_metabolism_enzyme"/>
</dbReference>
<dbReference type="OrthoDB" id="9809488at2"/>
<dbReference type="SUPFAM" id="SSF51261">
    <property type="entry name" value="Duplicated hybrid motif"/>
    <property type="match status" value="1"/>
</dbReference>
<dbReference type="InterPro" id="IPR036779">
    <property type="entry name" value="LysM_dom_sf"/>
</dbReference>
<evidence type="ECO:0000313" key="6">
    <source>
        <dbReference type="Proteomes" id="UP000238196"/>
    </source>
</evidence>
<organism evidence="5 6">
    <name type="scientific">Proteobacteria bacterium 228</name>
    <dbReference type="NCBI Taxonomy" id="2083153"/>
    <lineage>
        <taxon>Bacteria</taxon>
        <taxon>Pseudomonadati</taxon>
        <taxon>Pseudomonadota</taxon>
    </lineage>
</organism>
<dbReference type="EMBL" id="PRLP01000122">
    <property type="protein sequence ID" value="PPC74877.1"/>
    <property type="molecule type" value="Genomic_DNA"/>
</dbReference>